<feature type="region of interest" description="Disordered" evidence="1">
    <location>
        <begin position="1"/>
        <end position="35"/>
    </location>
</feature>
<sequence length="35" mass="4193">MKPAFYLPSPFDKVREKPEKNDVESKKTRRKTVEI</sequence>
<dbReference type="HOGENOM" id="CLU_3365038_0_0_9"/>
<proteinExistence type="predicted"/>
<dbReference type="KEGG" id="esr:ES1_14340"/>
<dbReference type="EMBL" id="FP929059">
    <property type="protein sequence ID" value="CBL34402.1"/>
    <property type="molecule type" value="Genomic_DNA"/>
</dbReference>
<feature type="compositionally biased region" description="Basic and acidic residues" evidence="1">
    <location>
        <begin position="12"/>
        <end position="35"/>
    </location>
</feature>
<evidence type="ECO:0000313" key="3">
    <source>
        <dbReference type="Proteomes" id="UP000007050"/>
    </source>
</evidence>
<dbReference type="AlphaFoldDB" id="D4MKW9"/>
<accession>D4MKW9</accession>
<evidence type="ECO:0000256" key="1">
    <source>
        <dbReference type="SAM" id="MobiDB-lite"/>
    </source>
</evidence>
<dbReference type="Proteomes" id="UP000007050">
    <property type="component" value="Chromosome"/>
</dbReference>
<gene>
    <name evidence="2" type="ORF">ES1_14340</name>
</gene>
<name>D4MKW9_9FIRM</name>
<organism evidence="2 3">
    <name type="scientific">[Eubacterium] siraeum V10Sc8a</name>
    <dbReference type="NCBI Taxonomy" id="717961"/>
    <lineage>
        <taxon>Bacteria</taxon>
        <taxon>Bacillati</taxon>
        <taxon>Bacillota</taxon>
        <taxon>Clostridia</taxon>
        <taxon>Eubacteriales</taxon>
        <taxon>Oscillospiraceae</taxon>
        <taxon>Oscillospiraceae incertae sedis</taxon>
    </lineage>
</organism>
<reference evidence="2 3" key="1">
    <citation type="submission" date="2010-03" db="EMBL/GenBank/DDBJ databases">
        <title>The genome sequence of Eubacterium siraeum V10Sc8a.</title>
        <authorList>
            <consortium name="metaHIT consortium -- http://www.metahit.eu/"/>
            <person name="Pajon A."/>
            <person name="Turner K."/>
            <person name="Parkhill J."/>
            <person name="Duncan S."/>
            <person name="Flint H."/>
        </authorList>
    </citation>
    <scope>NUCLEOTIDE SEQUENCE [LARGE SCALE GENOMIC DNA]</scope>
    <source>
        <strain evidence="2 3">V10Sc8a</strain>
    </source>
</reference>
<evidence type="ECO:0000313" key="2">
    <source>
        <dbReference type="EMBL" id="CBL34402.1"/>
    </source>
</evidence>
<dbReference type="BioCyc" id="ESIR717961:G136L-1177-MONOMER"/>
<reference evidence="2 3" key="2">
    <citation type="submission" date="2010-03" db="EMBL/GenBank/DDBJ databases">
        <authorList>
            <person name="Pajon A."/>
        </authorList>
    </citation>
    <scope>NUCLEOTIDE SEQUENCE [LARGE SCALE GENOMIC DNA]</scope>
    <source>
        <strain evidence="2 3">V10Sc8a</strain>
    </source>
</reference>
<protein>
    <submittedName>
        <fullName evidence="2">Uncharacterized protein</fullName>
    </submittedName>
</protein>